<accession>A0A857JD65</accession>
<dbReference type="InterPro" id="IPR013424">
    <property type="entry name" value="Ice-binding_C"/>
</dbReference>
<dbReference type="Pfam" id="PF07589">
    <property type="entry name" value="PEP-CTERM"/>
    <property type="match status" value="1"/>
</dbReference>
<dbReference type="EMBL" id="CP047650">
    <property type="protein sequence ID" value="QHJ00903.1"/>
    <property type="molecule type" value="Genomic_DNA"/>
</dbReference>
<dbReference type="Proteomes" id="UP000464787">
    <property type="component" value="Chromosome"/>
</dbReference>
<dbReference type="KEGG" id="xyk:GT347_24685"/>
<sequence length="95" mass="10205">MSQRATRFPLLIHRLSRFIAPESEIVRISRFGDSCCFLGFLDSVGDGNGGVLEGIGPTGTVTTIVVGAVPEPETGAMLLAGLGAMAMVMRRRRRR</sequence>
<gene>
    <name evidence="2" type="ORF">GT347_24685</name>
</gene>
<dbReference type="AlphaFoldDB" id="A0A857JD65"/>
<keyword evidence="3" id="KW-1185">Reference proteome</keyword>
<reference evidence="2 3" key="1">
    <citation type="submission" date="2020-01" db="EMBL/GenBank/DDBJ databases">
        <title>Genome sequencing of strain KACC 21265.</title>
        <authorList>
            <person name="Heo J."/>
            <person name="Kim S.-J."/>
            <person name="Kim J.-S."/>
            <person name="Hong S.-B."/>
            <person name="Kwon S.-W."/>
        </authorList>
    </citation>
    <scope>NUCLEOTIDE SEQUENCE [LARGE SCALE GENOMIC DNA]</scope>
    <source>
        <strain evidence="2 3">KACC 21265</strain>
    </source>
</reference>
<name>A0A857JD65_9BURK</name>
<evidence type="ECO:0000259" key="1">
    <source>
        <dbReference type="Pfam" id="PF07589"/>
    </source>
</evidence>
<feature type="domain" description="Ice-binding protein C-terminal" evidence="1">
    <location>
        <begin position="68"/>
        <end position="93"/>
    </location>
</feature>
<proteinExistence type="predicted"/>
<evidence type="ECO:0000313" key="2">
    <source>
        <dbReference type="EMBL" id="QHJ00903.1"/>
    </source>
</evidence>
<organism evidence="2 3">
    <name type="scientific">Xylophilus rhododendri</name>
    <dbReference type="NCBI Taxonomy" id="2697032"/>
    <lineage>
        <taxon>Bacteria</taxon>
        <taxon>Pseudomonadati</taxon>
        <taxon>Pseudomonadota</taxon>
        <taxon>Betaproteobacteria</taxon>
        <taxon>Burkholderiales</taxon>
        <taxon>Xylophilus</taxon>
    </lineage>
</organism>
<protein>
    <submittedName>
        <fullName evidence="2">PEP-CTERM sorting domain-containing protein</fullName>
    </submittedName>
</protein>
<dbReference type="NCBIfam" id="TIGR02595">
    <property type="entry name" value="PEP_CTERM"/>
    <property type="match status" value="1"/>
</dbReference>
<evidence type="ECO:0000313" key="3">
    <source>
        <dbReference type="Proteomes" id="UP000464787"/>
    </source>
</evidence>